<evidence type="ECO:0000313" key="1">
    <source>
        <dbReference type="EMBL" id="RRR65650.1"/>
    </source>
</evidence>
<protein>
    <submittedName>
        <fullName evidence="1">Uncharacterized protein</fullName>
    </submittedName>
</protein>
<evidence type="ECO:0000313" key="2">
    <source>
        <dbReference type="Proteomes" id="UP000280307"/>
    </source>
</evidence>
<dbReference type="SUPFAM" id="SSF103196">
    <property type="entry name" value="Roadblock/LC7 domain"/>
    <property type="match status" value="1"/>
</dbReference>
<accession>A0A426TQR6</accession>
<dbReference type="EMBL" id="RSAS01000927">
    <property type="protein sequence ID" value="RRR65650.1"/>
    <property type="molecule type" value="Genomic_DNA"/>
</dbReference>
<comment type="caution">
    <text evidence="1">The sequence shown here is derived from an EMBL/GenBank/DDBJ whole genome shotgun (WGS) entry which is preliminary data.</text>
</comment>
<proteinExistence type="predicted"/>
<dbReference type="Gene3D" id="3.30.450.30">
    <property type="entry name" value="Dynein light chain 2a, cytoplasmic"/>
    <property type="match status" value="1"/>
</dbReference>
<name>A0A426TQR6_9CHLR</name>
<reference evidence="1 2" key="1">
    <citation type="submission" date="2018-12" db="EMBL/GenBank/DDBJ databases">
        <title>Genome Sequence of Candidatus Viridilinea halotolerans isolated from saline sulfide-rich spring.</title>
        <authorList>
            <person name="Grouzdev D.S."/>
            <person name="Burganskaya E.I."/>
            <person name="Krutkina M.S."/>
            <person name="Sukhacheva M.V."/>
            <person name="Gorlenko V.M."/>
        </authorList>
    </citation>
    <scope>NUCLEOTIDE SEQUENCE [LARGE SCALE GENOMIC DNA]</scope>
    <source>
        <strain evidence="1">Chok-6</strain>
    </source>
</reference>
<dbReference type="Proteomes" id="UP000280307">
    <property type="component" value="Unassembled WGS sequence"/>
</dbReference>
<dbReference type="AlphaFoldDB" id="A0A426TQR6"/>
<gene>
    <name evidence="1" type="ORF">EI684_22575</name>
</gene>
<organism evidence="1 2">
    <name type="scientific">Candidatus Viridilinea halotolerans</name>
    <dbReference type="NCBI Taxonomy" id="2491704"/>
    <lineage>
        <taxon>Bacteria</taxon>
        <taxon>Bacillati</taxon>
        <taxon>Chloroflexota</taxon>
        <taxon>Chloroflexia</taxon>
        <taxon>Chloroflexales</taxon>
        <taxon>Chloroflexineae</taxon>
        <taxon>Oscillochloridaceae</taxon>
        <taxon>Candidatus Viridilinea</taxon>
    </lineage>
</organism>
<sequence>MKLRILIIGLTAAQNQALSTELMAVAQGGTISISTTPSATPLHVTRQHPDLLIAPLNSENVHLARRMFERSPRMHIFLLHHPATPLSEIAALRQVGWEVASNDLGYTRLAYKAGAMLGLCPEHPPGGDDADMRPAATMGDVQILLDVLRRQTKAQLVLYTDQIGNLITHRGDSDEVDMTSISSLISGGFANTIELGRMLRDPDTRHLTLLEGKHFDIYSTNVGNQRLLTLIFPKAFVEPKLGFVWLQIRRAAIQLSQMRIVEGNLGQMMAAELSSSLESEFDRLFADNLHDASVDR</sequence>